<organism evidence="1 2">
    <name type="scientific">Microbacterium natoriense</name>
    <dbReference type="NCBI Taxonomy" id="284570"/>
    <lineage>
        <taxon>Bacteria</taxon>
        <taxon>Bacillati</taxon>
        <taxon>Actinomycetota</taxon>
        <taxon>Actinomycetes</taxon>
        <taxon>Micrococcales</taxon>
        <taxon>Microbacteriaceae</taxon>
        <taxon>Microbacterium</taxon>
    </lineage>
</organism>
<dbReference type="EMBL" id="JAUSXV010000001">
    <property type="protein sequence ID" value="MDQ0648101.1"/>
    <property type="molecule type" value="Genomic_DNA"/>
</dbReference>
<gene>
    <name evidence="1" type="ORF">QFZ53_002297</name>
</gene>
<protein>
    <submittedName>
        <fullName evidence="1">Membrane-anchored protein</fullName>
    </submittedName>
</protein>
<keyword evidence="2" id="KW-1185">Reference proteome</keyword>
<dbReference type="AlphaFoldDB" id="A0AAW8EX36"/>
<accession>A0AAW8EX36</accession>
<name>A0AAW8EX36_9MICO</name>
<proteinExistence type="predicted"/>
<evidence type="ECO:0000313" key="2">
    <source>
        <dbReference type="Proteomes" id="UP001244427"/>
    </source>
</evidence>
<evidence type="ECO:0000313" key="1">
    <source>
        <dbReference type="EMBL" id="MDQ0648101.1"/>
    </source>
</evidence>
<reference evidence="1 2" key="1">
    <citation type="submission" date="2023-07" db="EMBL/GenBank/DDBJ databases">
        <title>Comparative genomics of wheat-associated soil bacteria to identify genetic determinants of phenazine resistance.</title>
        <authorList>
            <person name="Mouncey N."/>
        </authorList>
    </citation>
    <scope>NUCLEOTIDE SEQUENCE [LARGE SCALE GENOMIC DNA]</scope>
    <source>
        <strain evidence="1 2">W4I9-1</strain>
    </source>
</reference>
<sequence>MNRKSLPRTSVRRAPGAAQSMLVMTLRADPGYSLSRHQCYRSGTGMVKWSRDTDFAS</sequence>
<dbReference type="Proteomes" id="UP001244427">
    <property type="component" value="Unassembled WGS sequence"/>
</dbReference>
<comment type="caution">
    <text evidence="1">The sequence shown here is derived from an EMBL/GenBank/DDBJ whole genome shotgun (WGS) entry which is preliminary data.</text>
</comment>